<evidence type="ECO:0000313" key="3">
    <source>
        <dbReference type="Proteomes" id="UP000008370"/>
    </source>
</evidence>
<dbReference type="OrthoDB" id="3209295at2759"/>
<dbReference type="HOGENOM" id="CLU_681705_0_0_1"/>
<feature type="domain" description="F-box" evidence="1">
    <location>
        <begin position="28"/>
        <end position="78"/>
    </location>
</feature>
<dbReference type="InterPro" id="IPR036047">
    <property type="entry name" value="F-box-like_dom_sf"/>
</dbReference>
<accession>K5VY02</accession>
<dbReference type="SUPFAM" id="SSF52047">
    <property type="entry name" value="RNI-like"/>
    <property type="match status" value="1"/>
</dbReference>
<dbReference type="KEGG" id="pco:PHACADRAFT_187122"/>
<reference evidence="2 3" key="1">
    <citation type="journal article" date="2012" name="BMC Genomics">
        <title>Comparative genomics of the white-rot fungi, Phanerochaete carnosa and P. chrysosporium, to elucidate the genetic basis of the distinct wood types they colonize.</title>
        <authorList>
            <person name="Suzuki H."/>
            <person name="MacDonald J."/>
            <person name="Syed K."/>
            <person name="Salamov A."/>
            <person name="Hori C."/>
            <person name="Aerts A."/>
            <person name="Henrissat B."/>
            <person name="Wiebenga A."/>
            <person name="vanKuyk P.A."/>
            <person name="Barry K."/>
            <person name="Lindquist E."/>
            <person name="LaButti K."/>
            <person name="Lapidus A."/>
            <person name="Lucas S."/>
            <person name="Coutinho P."/>
            <person name="Gong Y."/>
            <person name="Samejima M."/>
            <person name="Mahadevan R."/>
            <person name="Abou-Zaid M."/>
            <person name="de Vries R.P."/>
            <person name="Igarashi K."/>
            <person name="Yadav J.S."/>
            <person name="Grigoriev I.V."/>
            <person name="Master E.R."/>
        </authorList>
    </citation>
    <scope>NUCLEOTIDE SEQUENCE [LARGE SCALE GENOMIC DNA]</scope>
    <source>
        <strain evidence="2 3">HHB-10118-sp</strain>
    </source>
</reference>
<dbReference type="Pfam" id="PF12937">
    <property type="entry name" value="F-box-like"/>
    <property type="match status" value="1"/>
</dbReference>
<evidence type="ECO:0000259" key="1">
    <source>
        <dbReference type="PROSITE" id="PS50181"/>
    </source>
</evidence>
<dbReference type="Gene3D" id="3.80.10.10">
    <property type="entry name" value="Ribonuclease Inhibitor"/>
    <property type="match status" value="1"/>
</dbReference>
<proteinExistence type="predicted"/>
<protein>
    <recommendedName>
        <fullName evidence="1">F-box domain-containing protein</fullName>
    </recommendedName>
</protein>
<dbReference type="EMBL" id="JH930476">
    <property type="protein sequence ID" value="EKM51700.1"/>
    <property type="molecule type" value="Genomic_DNA"/>
</dbReference>
<dbReference type="SUPFAM" id="SSF81383">
    <property type="entry name" value="F-box domain"/>
    <property type="match status" value="1"/>
</dbReference>
<dbReference type="InParanoid" id="K5VY02"/>
<dbReference type="Proteomes" id="UP000008370">
    <property type="component" value="Unassembled WGS sequence"/>
</dbReference>
<dbReference type="InterPro" id="IPR032675">
    <property type="entry name" value="LRR_dom_sf"/>
</dbReference>
<evidence type="ECO:0000313" key="2">
    <source>
        <dbReference type="EMBL" id="EKM51700.1"/>
    </source>
</evidence>
<dbReference type="RefSeq" id="XP_007399507.1">
    <property type="nucleotide sequence ID" value="XM_007399445.1"/>
</dbReference>
<organism evidence="2 3">
    <name type="scientific">Phanerochaete carnosa (strain HHB-10118-sp)</name>
    <name type="common">White-rot fungus</name>
    <name type="synonym">Peniophora carnosa</name>
    <dbReference type="NCBI Taxonomy" id="650164"/>
    <lineage>
        <taxon>Eukaryota</taxon>
        <taxon>Fungi</taxon>
        <taxon>Dikarya</taxon>
        <taxon>Basidiomycota</taxon>
        <taxon>Agaricomycotina</taxon>
        <taxon>Agaricomycetes</taxon>
        <taxon>Polyporales</taxon>
        <taxon>Phanerochaetaceae</taxon>
        <taxon>Phanerochaete</taxon>
    </lineage>
</organism>
<dbReference type="PROSITE" id="PS50181">
    <property type="entry name" value="FBOX"/>
    <property type="match status" value="1"/>
</dbReference>
<dbReference type="AlphaFoldDB" id="K5VY02"/>
<sequence length="404" mass="45607">MPVDPTVLHSSTRSQENPISHVECKHEFISIAKLPTELLEEVFLAFARDGRHSPVVLAQVCRLWREIAYDLGCLWRHIDLQLPEQAKHHLIHSQWQTLEVVWLNRSYGPGARQYDYREWLWTHSHRFATLSLVHTSKILSMIFCDMSPYLPELVDLTVIGQDIAMHLRVPIGIQASMPQLQNLNLSSLKVAADDLIQLLGRCSALKKIELIGITLGFTSVEFDHLLGEPSVTLPKLNEMSLVSLHSNSQCFIVSRLNLPPRSSLRVTGTMSDLHLDAVLHRDIFSLLQPCFTMITLGDYSVVLSEARNDKGCAVTLELLVSLDHGWDGTVILPLHVGDLSSVRILEFAGPVQQARFDWRALVDRARALEAVWLQDENGARAEMGVEEYRTRYADLACSGERILD</sequence>
<name>K5VY02_PHACS</name>
<dbReference type="GeneID" id="18910404"/>
<dbReference type="Gene3D" id="1.20.1280.50">
    <property type="match status" value="1"/>
</dbReference>
<keyword evidence="3" id="KW-1185">Reference proteome</keyword>
<gene>
    <name evidence="2" type="ORF">PHACADRAFT_187122</name>
</gene>
<dbReference type="InterPro" id="IPR001810">
    <property type="entry name" value="F-box_dom"/>
</dbReference>